<dbReference type="InterPro" id="IPR002524">
    <property type="entry name" value="Cation_efflux"/>
</dbReference>
<accession>A0A5C9A8K3</accession>
<dbReference type="PANTHER" id="PTHR43840">
    <property type="entry name" value="MITOCHONDRIAL METAL TRANSPORTER 1-RELATED"/>
    <property type="match status" value="1"/>
</dbReference>
<comment type="caution">
    <text evidence="12">The sequence shown here is derived from an EMBL/GenBank/DDBJ whole genome shotgun (WGS) entry which is preliminary data.</text>
</comment>
<dbReference type="EMBL" id="VRZA01000001">
    <property type="protein sequence ID" value="TXS96010.1"/>
    <property type="molecule type" value="Genomic_DNA"/>
</dbReference>
<dbReference type="PANTHER" id="PTHR43840:SF15">
    <property type="entry name" value="MITOCHONDRIAL METAL TRANSPORTER 1-RELATED"/>
    <property type="match status" value="1"/>
</dbReference>
<dbReference type="Gene3D" id="1.20.1510.10">
    <property type="entry name" value="Cation efflux protein transmembrane domain"/>
    <property type="match status" value="1"/>
</dbReference>
<keyword evidence="4" id="KW-0410">Iron transport</keyword>
<evidence type="ECO:0000313" key="12">
    <source>
        <dbReference type="EMBL" id="TXS96010.1"/>
    </source>
</evidence>
<feature type="domain" description="Cation efflux protein cytoplasmic" evidence="11">
    <location>
        <begin position="233"/>
        <end position="310"/>
    </location>
</feature>
<name>A0A5C9A8K3_9GAMM</name>
<evidence type="ECO:0000256" key="2">
    <source>
        <dbReference type="ARBA" id="ARBA00010212"/>
    </source>
</evidence>
<dbReference type="InterPro" id="IPR058533">
    <property type="entry name" value="Cation_efflux_TM"/>
</dbReference>
<evidence type="ECO:0000259" key="10">
    <source>
        <dbReference type="Pfam" id="PF01545"/>
    </source>
</evidence>
<keyword evidence="6" id="KW-0862">Zinc</keyword>
<evidence type="ECO:0000256" key="3">
    <source>
        <dbReference type="ARBA" id="ARBA00022448"/>
    </source>
</evidence>
<dbReference type="GO" id="GO:0008324">
    <property type="term" value="F:monoatomic cation transmembrane transporter activity"/>
    <property type="evidence" value="ECO:0007669"/>
    <property type="project" value="InterPro"/>
</dbReference>
<evidence type="ECO:0000256" key="9">
    <source>
        <dbReference type="SAM" id="Phobius"/>
    </source>
</evidence>
<dbReference type="InterPro" id="IPR036837">
    <property type="entry name" value="Cation_efflux_CTD_sf"/>
</dbReference>
<proteinExistence type="inferred from homology"/>
<keyword evidence="3" id="KW-0813">Transport</keyword>
<keyword evidence="6" id="KW-0864">Zinc transport</keyword>
<organism evidence="12 13">
    <name type="scientific">Parahaliea maris</name>
    <dbReference type="NCBI Taxonomy" id="2716870"/>
    <lineage>
        <taxon>Bacteria</taxon>
        <taxon>Pseudomonadati</taxon>
        <taxon>Pseudomonadota</taxon>
        <taxon>Gammaproteobacteria</taxon>
        <taxon>Cellvibrionales</taxon>
        <taxon>Halieaceae</taxon>
        <taxon>Parahaliea</taxon>
    </lineage>
</organism>
<dbReference type="InterPro" id="IPR027469">
    <property type="entry name" value="Cation_efflux_TMD_sf"/>
</dbReference>
<dbReference type="GO" id="GO:0016020">
    <property type="term" value="C:membrane"/>
    <property type="evidence" value="ECO:0007669"/>
    <property type="project" value="UniProtKB-SubCell"/>
</dbReference>
<dbReference type="Pfam" id="PF01545">
    <property type="entry name" value="Cation_efflux"/>
    <property type="match status" value="1"/>
</dbReference>
<evidence type="ECO:0000259" key="11">
    <source>
        <dbReference type="Pfam" id="PF16916"/>
    </source>
</evidence>
<dbReference type="Proteomes" id="UP000321039">
    <property type="component" value="Unassembled WGS sequence"/>
</dbReference>
<evidence type="ECO:0000256" key="5">
    <source>
        <dbReference type="ARBA" id="ARBA00022692"/>
    </source>
</evidence>
<keyword evidence="6" id="KW-0406">Ion transport</keyword>
<keyword evidence="8 9" id="KW-0472">Membrane</keyword>
<dbReference type="SUPFAM" id="SSF161111">
    <property type="entry name" value="Cation efflux protein transmembrane domain-like"/>
    <property type="match status" value="1"/>
</dbReference>
<dbReference type="Gene3D" id="3.30.70.1350">
    <property type="entry name" value="Cation efflux protein, cytoplasmic domain"/>
    <property type="match status" value="1"/>
</dbReference>
<dbReference type="InterPro" id="IPR027470">
    <property type="entry name" value="Cation_efflux_CTD"/>
</dbReference>
<reference evidence="12 13" key="1">
    <citation type="submission" date="2019-08" db="EMBL/GenBank/DDBJ databases">
        <title>Parahaliea maris sp. nov., isolated from the surface seawater.</title>
        <authorList>
            <person name="Liu Y."/>
        </authorList>
    </citation>
    <scope>NUCLEOTIDE SEQUENCE [LARGE SCALE GENOMIC DNA]</scope>
    <source>
        <strain evidence="12 13">HSLHS9</strain>
    </source>
</reference>
<dbReference type="AlphaFoldDB" id="A0A5C9A8K3"/>
<keyword evidence="13" id="KW-1185">Reference proteome</keyword>
<dbReference type="InterPro" id="IPR050291">
    <property type="entry name" value="CDF_Transporter"/>
</dbReference>
<dbReference type="GO" id="GO:0006829">
    <property type="term" value="P:zinc ion transport"/>
    <property type="evidence" value="ECO:0007669"/>
    <property type="project" value="UniProtKB-KW"/>
</dbReference>
<evidence type="ECO:0000256" key="7">
    <source>
        <dbReference type="ARBA" id="ARBA00022989"/>
    </source>
</evidence>
<feature type="transmembrane region" description="Helical" evidence="9">
    <location>
        <begin position="181"/>
        <end position="201"/>
    </location>
</feature>
<gene>
    <name evidence="12" type="ORF">FV139_00430</name>
</gene>
<dbReference type="NCBIfam" id="TIGR01297">
    <property type="entry name" value="CDF"/>
    <property type="match status" value="1"/>
</dbReference>
<keyword evidence="4" id="KW-0408">Iron</keyword>
<evidence type="ECO:0000256" key="1">
    <source>
        <dbReference type="ARBA" id="ARBA00004141"/>
    </source>
</evidence>
<evidence type="ECO:0000256" key="6">
    <source>
        <dbReference type="ARBA" id="ARBA00022906"/>
    </source>
</evidence>
<keyword evidence="5 9" id="KW-0812">Transmembrane</keyword>
<feature type="transmembrane region" description="Helical" evidence="9">
    <location>
        <begin position="102"/>
        <end position="125"/>
    </location>
</feature>
<dbReference type="GO" id="GO:0006826">
    <property type="term" value="P:iron ion transport"/>
    <property type="evidence" value="ECO:0007669"/>
    <property type="project" value="UniProtKB-KW"/>
</dbReference>
<feature type="domain" description="Cation efflux protein transmembrane" evidence="10">
    <location>
        <begin position="36"/>
        <end position="229"/>
    </location>
</feature>
<comment type="similarity">
    <text evidence="2">Belongs to the cation diffusion facilitator (CDF) transporter (TC 2.A.4) family. FieF subfamily.</text>
</comment>
<sequence length="421" mass="45177">MLCGHPVAGLCPESPVSLLRHLKLFSCADEGARVTLVGAALDTLIGLLKLLAGLLGHSSALVADGLHSLSDAASDLVVVVAHNLSQRAPSERFAYGFQRAETLGVLFIGLLLLGFALGLAGQSALTLWRGAEPVAPGLLTIGLAVVCLLVKEAYYHVSLAVGRRLESQLLIANAQHSRTDVYTSLLVVAGLLAVSSGWYWLDPLMALFIAGMVLRVALGFLVDAVSELMEANLPDEERARVINSLRSVPGVLGCHELRGRRVGRSYLLECHVEVDATCSVSEGHQIGAAAADCVRGHCDMVRDISVHIDPQGLQDGHLEPLPWPGRAEVLQTFRGLCADLSLQVDSVRTRLHYTDSGLQVDLVCQLQGSAEPRLPGELQHRLQSLVEREVWLDAVHPAFIPAPAGANRRVVYLAAEREMRG</sequence>
<keyword evidence="7 9" id="KW-1133">Transmembrane helix</keyword>
<dbReference type="Pfam" id="PF16916">
    <property type="entry name" value="ZT_dimer"/>
    <property type="match status" value="1"/>
</dbReference>
<protein>
    <submittedName>
        <fullName evidence="12">Cation transporter</fullName>
    </submittedName>
</protein>
<evidence type="ECO:0000256" key="4">
    <source>
        <dbReference type="ARBA" id="ARBA00022496"/>
    </source>
</evidence>
<feature type="transmembrane region" description="Helical" evidence="9">
    <location>
        <begin position="137"/>
        <end position="161"/>
    </location>
</feature>
<evidence type="ECO:0000256" key="8">
    <source>
        <dbReference type="ARBA" id="ARBA00023136"/>
    </source>
</evidence>
<dbReference type="SUPFAM" id="SSF160240">
    <property type="entry name" value="Cation efflux protein cytoplasmic domain-like"/>
    <property type="match status" value="1"/>
</dbReference>
<comment type="subcellular location">
    <subcellularLocation>
        <location evidence="1">Membrane</location>
        <topology evidence="1">Multi-pass membrane protein</topology>
    </subcellularLocation>
</comment>
<evidence type="ECO:0000313" key="13">
    <source>
        <dbReference type="Proteomes" id="UP000321039"/>
    </source>
</evidence>
<dbReference type="FunFam" id="1.20.1510.10:FF:000006">
    <property type="entry name" value="Divalent cation efflux transporter"/>
    <property type="match status" value="1"/>
</dbReference>